<feature type="domain" description="Peptidase S74" evidence="4">
    <location>
        <begin position="664"/>
        <end position="809"/>
    </location>
</feature>
<dbReference type="Gene3D" id="2.160.20.10">
    <property type="entry name" value="Single-stranded right-handed beta-helix, Pectin lyase-like"/>
    <property type="match status" value="1"/>
</dbReference>
<accession>A0AB39C097</accession>
<protein>
    <submittedName>
        <fullName evidence="5">Tail fiber protein</fullName>
    </submittedName>
</protein>
<evidence type="ECO:0000259" key="4">
    <source>
        <dbReference type="PROSITE" id="PS51688"/>
    </source>
</evidence>
<dbReference type="Gene3D" id="1.10.10.10">
    <property type="entry name" value="Winged helix-like DNA-binding domain superfamily/Winged helix DNA-binding domain"/>
    <property type="match status" value="1"/>
</dbReference>
<evidence type="ECO:0000313" key="5">
    <source>
        <dbReference type="EMBL" id="XDI97823.1"/>
    </source>
</evidence>
<dbReference type="InterPro" id="IPR012334">
    <property type="entry name" value="Pectin_lyas_fold"/>
</dbReference>
<organism evidence="5">
    <name type="scientific">Pakpunavirus sp</name>
    <dbReference type="NCBI Taxonomy" id="2833053"/>
    <lineage>
        <taxon>Viruses</taxon>
        <taxon>Duplodnaviria</taxon>
        <taxon>Heunggongvirae</taxon>
        <taxon>Uroviricota</taxon>
        <taxon>Caudoviricetes</taxon>
        <taxon>Vandenendeviridae</taxon>
        <taxon>Skurskavirinae</taxon>
        <taxon>Pakpunavirus</taxon>
    </lineage>
</organism>
<dbReference type="CDD" id="cd10144">
    <property type="entry name" value="Peptidase_S74_CIMCD"/>
    <property type="match status" value="1"/>
</dbReference>
<dbReference type="EMBL" id="PP986815">
    <property type="protein sequence ID" value="XDI97823.1"/>
    <property type="molecule type" value="Genomic_DNA"/>
</dbReference>
<comment type="subcellular location">
    <subcellularLocation>
        <location evidence="1">Virion</location>
    </subcellularLocation>
</comment>
<keyword evidence="2" id="KW-1227">Viral tail protein</keyword>
<proteinExistence type="predicted"/>
<dbReference type="InterPro" id="IPR036388">
    <property type="entry name" value="WH-like_DNA-bd_sf"/>
</dbReference>
<evidence type="ECO:0000256" key="1">
    <source>
        <dbReference type="ARBA" id="ARBA00004328"/>
    </source>
</evidence>
<dbReference type="Pfam" id="PF12708">
    <property type="entry name" value="Pect-lyase_RHGA_epim"/>
    <property type="match status" value="1"/>
</dbReference>
<dbReference type="PROSITE" id="PS51688">
    <property type="entry name" value="ICA"/>
    <property type="match status" value="1"/>
</dbReference>
<dbReference type="InterPro" id="IPR030392">
    <property type="entry name" value="S74_ICA"/>
</dbReference>
<dbReference type="InterPro" id="IPR011050">
    <property type="entry name" value="Pectin_lyase_fold/virulence"/>
</dbReference>
<sequence>MTYNTGNPVPSTDPRDLLDNAQALDGLVNGALPAYPDRKRVARKSWAGMEADFAAAQGDKEQRFQAFLLASGYVDIGDYAAGLSITARNQVFRRDGEFYRATAALELPYTLTGDWVADAPQFVAVGDAVLRQDIWEDAGWAGYVSPLAGAVRRTLGNRLSDTVSVKDFGAKGDYDTDDTAAIIAADQYCFDNGKTLFFPSGQYACSNGITRKARWVGAGAPVLGTFPISGDDKTYLRPGYKTQMPGSSLIFKGTGTAAASTVRTDRFSSFTYCVMDDPASKPQLLEGIAIVMDMDVYDAAGNITSVSTDNRSAYDVGHYRACGWGSHVNLVVFGYFPKAGTVIYGVDPDYNHFDPSCSTSGDIGLAIIGTGTSGLSGTVYEGRLFANDHHSRSRTANQWGTTALYIDGAIPTASPPQNSIGGHFFRGSIRTYADNPFVLGYANTVVFENCVFEWPNYADSIGATKAVPVGTINTYGVVMDNCRHLNPIAPEGIYSFANSIGGGFIHSDPRHGNLGLSFGGRGAFLRSSGGNPSIQLTADVNGMTTGWNILENLASADRLELRYNNATVGHLSSTGTFTANRLVGVVSGSSSAADPSIRLSASDAQSGFYRPGPNNIAVSIAGVKVFDWQSDGVPRPGADNAYSLGSGSFRWSQVYAATATISTSDENQKTEIADIPDAVLDAWSAVGFQQFRFSDAVNAKGGSARLHVGVIAQRVQAAFEQAGIDPFAYGLLCLDAWGDQYEAVTAVRDVVQEDGSTYPEEYETGEQRLVKEAGQLYGVRYEEALALEAALMRRTTQRLEARLAALENS</sequence>
<name>A0AB39C097_9CAUD</name>
<reference evidence="5" key="1">
    <citation type="submission" date="2024-06" db="EMBL/GenBank/DDBJ databases">
        <authorList>
            <person name="Agudelo-Romero P."/>
            <person name="Caparros-Martin J.A."/>
            <person name="Sharma A."/>
            <person name="Saladie M."/>
            <person name="Stick S.M."/>
            <person name="O'Gara F."/>
        </authorList>
    </citation>
    <scope>NUCLEOTIDE SEQUENCE</scope>
    <source>
        <strain evidence="5">VContig1</strain>
    </source>
</reference>
<dbReference type="SUPFAM" id="SSF51126">
    <property type="entry name" value="Pectin lyase-like"/>
    <property type="match status" value="1"/>
</dbReference>
<dbReference type="GO" id="GO:0098015">
    <property type="term" value="C:virus tail"/>
    <property type="evidence" value="ECO:0007669"/>
    <property type="project" value="UniProtKB-KW"/>
</dbReference>
<dbReference type="GO" id="GO:0051701">
    <property type="term" value="P:biological process involved in interaction with host"/>
    <property type="evidence" value="ECO:0007669"/>
    <property type="project" value="UniProtKB-ARBA"/>
</dbReference>
<evidence type="ECO:0000256" key="2">
    <source>
        <dbReference type="ARBA" id="ARBA00022732"/>
    </source>
</evidence>
<dbReference type="InterPro" id="IPR024535">
    <property type="entry name" value="RHGA/B-epi-like_pectate_lyase"/>
</dbReference>
<dbReference type="GO" id="GO:0019058">
    <property type="term" value="P:viral life cycle"/>
    <property type="evidence" value="ECO:0007669"/>
    <property type="project" value="UniProtKB-ARBA"/>
</dbReference>
<keyword evidence="3" id="KW-0946">Virion</keyword>
<evidence type="ECO:0000256" key="3">
    <source>
        <dbReference type="ARBA" id="ARBA00022844"/>
    </source>
</evidence>
<dbReference type="Pfam" id="PF13884">
    <property type="entry name" value="Peptidase_S74"/>
    <property type="match status" value="1"/>
</dbReference>